<feature type="region of interest" description="Disordered" evidence="1">
    <location>
        <begin position="231"/>
        <end position="287"/>
    </location>
</feature>
<dbReference type="AlphaFoldDB" id="W4FAB2"/>
<dbReference type="GeneID" id="20820671"/>
<feature type="compositionally biased region" description="Basic and acidic residues" evidence="1">
    <location>
        <begin position="300"/>
        <end position="320"/>
    </location>
</feature>
<dbReference type="InterPro" id="IPR036869">
    <property type="entry name" value="J_dom_sf"/>
</dbReference>
<dbReference type="EMBL" id="KI913310">
    <property type="protein sequence ID" value="ETV64440.1"/>
    <property type="molecule type" value="Genomic_DNA"/>
</dbReference>
<sequence length="547" mass="60678">MSMDASGGGPMGSRKKLRNSVFSSSDEDDAAPRSSPLPNRARGLFHDTATDQVLNRRGLFDTSHEDEKDLEMKIKQRQMQKKAHWDTLQAKLHDAMLTADMHKSDAEVLSVQLAAALAKVDKRNRQLQNAKSLVHSLQGDLAHLQSLLDEVSLGRRRDQEAWEGERNGFVQEIETLKAAATPKAPPISPTTLLGKVWSRKTPGKEFSSANEFLSVPVPPMQRPAMFTVPVIPTDDEESSDSIVGHSSSDQDDSDSDIEHQPPPSTTSMAPDPTNDFGPSTTSIPLGVSRMNYYMEARMKKEAEKRDKELQEKLEKSKLQEEFDNEWAALARETQELKKAKKLKKPTKTNTRIPRQRPGSFKQQMPASTPSTSSSTTSTPVTPSQPRASDPQSSDQPSKPITTPSPPPVTSPPLPPEPSEADMELYRRQQARLHDLHTSERTKREKAEEADVVRRHLHAAVTQWALGKPLLGLLNSLHEIPELQGVIDDHSQVSNDPDSIKKGYRALIRIIHPDKLRNASVQQQLVANEVFTVVNQAFDGFKQAGGLS</sequence>
<accession>W4FAB2</accession>
<proteinExistence type="predicted"/>
<feature type="compositionally biased region" description="Pro residues" evidence="1">
    <location>
        <begin position="402"/>
        <end position="417"/>
    </location>
</feature>
<evidence type="ECO:0000259" key="2">
    <source>
        <dbReference type="PROSITE" id="PS50076"/>
    </source>
</evidence>
<dbReference type="InterPro" id="IPR001623">
    <property type="entry name" value="DnaJ_domain"/>
</dbReference>
<protein>
    <recommendedName>
        <fullName evidence="2">J domain-containing protein</fullName>
    </recommendedName>
</protein>
<name>W4FAB2_APHAT</name>
<dbReference type="SUPFAM" id="SSF46565">
    <property type="entry name" value="Chaperone J-domain"/>
    <property type="match status" value="1"/>
</dbReference>
<dbReference type="VEuPathDB" id="FungiDB:H257_18675"/>
<feature type="region of interest" description="Disordered" evidence="1">
    <location>
        <begin position="300"/>
        <end position="324"/>
    </location>
</feature>
<feature type="domain" description="J" evidence="2">
    <location>
        <begin position="478"/>
        <end position="545"/>
    </location>
</feature>
<feature type="region of interest" description="Disordered" evidence="1">
    <location>
        <begin position="336"/>
        <end position="419"/>
    </location>
</feature>
<dbReference type="STRING" id="112090.W4FAB2"/>
<dbReference type="PROSITE" id="PS50076">
    <property type="entry name" value="DNAJ_2"/>
    <property type="match status" value="1"/>
</dbReference>
<evidence type="ECO:0000313" key="3">
    <source>
        <dbReference type="EMBL" id="ETV64440.1"/>
    </source>
</evidence>
<evidence type="ECO:0000256" key="1">
    <source>
        <dbReference type="SAM" id="MobiDB-lite"/>
    </source>
</evidence>
<gene>
    <name evidence="3" type="ORF">H257_18675</name>
</gene>
<dbReference type="CDD" id="cd06257">
    <property type="entry name" value="DnaJ"/>
    <property type="match status" value="1"/>
</dbReference>
<organism evidence="3">
    <name type="scientific">Aphanomyces astaci</name>
    <name type="common">Crayfish plague agent</name>
    <dbReference type="NCBI Taxonomy" id="112090"/>
    <lineage>
        <taxon>Eukaryota</taxon>
        <taxon>Sar</taxon>
        <taxon>Stramenopiles</taxon>
        <taxon>Oomycota</taxon>
        <taxon>Saprolegniomycetes</taxon>
        <taxon>Saprolegniales</taxon>
        <taxon>Verrucalvaceae</taxon>
        <taxon>Aphanomyces</taxon>
    </lineage>
</organism>
<feature type="compositionally biased region" description="Gly residues" evidence="1">
    <location>
        <begin position="1"/>
        <end position="11"/>
    </location>
</feature>
<dbReference type="Gene3D" id="1.10.287.110">
    <property type="entry name" value="DnaJ domain"/>
    <property type="match status" value="1"/>
</dbReference>
<dbReference type="RefSeq" id="XP_009846071.1">
    <property type="nucleotide sequence ID" value="XM_009847769.1"/>
</dbReference>
<reference evidence="3" key="1">
    <citation type="submission" date="2013-12" db="EMBL/GenBank/DDBJ databases">
        <title>The Genome Sequence of Aphanomyces astaci APO3.</title>
        <authorList>
            <consortium name="The Broad Institute Genomics Platform"/>
            <person name="Russ C."/>
            <person name="Tyler B."/>
            <person name="van West P."/>
            <person name="Dieguez-Uribeondo J."/>
            <person name="Young S.K."/>
            <person name="Zeng Q."/>
            <person name="Gargeya S."/>
            <person name="Fitzgerald M."/>
            <person name="Abouelleil A."/>
            <person name="Alvarado L."/>
            <person name="Chapman S.B."/>
            <person name="Gainer-Dewar J."/>
            <person name="Goldberg J."/>
            <person name="Griggs A."/>
            <person name="Gujja S."/>
            <person name="Hansen M."/>
            <person name="Howarth C."/>
            <person name="Imamovic A."/>
            <person name="Ireland A."/>
            <person name="Larimer J."/>
            <person name="McCowan C."/>
            <person name="Murphy C."/>
            <person name="Pearson M."/>
            <person name="Poon T.W."/>
            <person name="Priest M."/>
            <person name="Roberts A."/>
            <person name="Saif S."/>
            <person name="Shea T."/>
            <person name="Sykes S."/>
            <person name="Wortman J."/>
            <person name="Nusbaum C."/>
            <person name="Birren B."/>
        </authorList>
    </citation>
    <scope>NUCLEOTIDE SEQUENCE [LARGE SCALE GENOMIC DNA]</scope>
    <source>
        <strain evidence="3">APO3</strain>
    </source>
</reference>
<feature type="compositionally biased region" description="Low complexity" evidence="1">
    <location>
        <begin position="367"/>
        <end position="401"/>
    </location>
</feature>
<dbReference type="OrthoDB" id="1717591at2759"/>
<feature type="region of interest" description="Disordered" evidence="1">
    <location>
        <begin position="1"/>
        <end position="48"/>
    </location>
</feature>